<dbReference type="InterPro" id="IPR036388">
    <property type="entry name" value="WH-like_DNA-bd_sf"/>
</dbReference>
<gene>
    <name evidence="6" type="ORF">I6N96_11985</name>
</gene>
<proteinExistence type="predicted"/>
<dbReference type="SUPFAM" id="SSF46894">
    <property type="entry name" value="C-terminal effector domain of the bipartite response regulators"/>
    <property type="match status" value="1"/>
</dbReference>
<protein>
    <submittedName>
        <fullName evidence="6">Winged helix-turn-helix domain-containing protein</fullName>
    </submittedName>
</protein>
<evidence type="ECO:0000256" key="3">
    <source>
        <dbReference type="ARBA" id="ARBA00023163"/>
    </source>
</evidence>
<comment type="caution">
    <text evidence="6">The sequence shown here is derived from an EMBL/GenBank/DDBJ whole genome shotgun (WGS) entry which is preliminary data.</text>
</comment>
<reference evidence="6 7" key="1">
    <citation type="submission" date="2020-12" db="EMBL/GenBank/DDBJ databases">
        <title>Vagococcus allomyrinae sp. nov. and Enterococcus lavae sp. nov., isolated from the larvae of Allomyrina dichotoma.</title>
        <authorList>
            <person name="Lee S.D."/>
        </authorList>
    </citation>
    <scope>NUCLEOTIDE SEQUENCE [LARGE SCALE GENOMIC DNA]</scope>
    <source>
        <strain evidence="6 7">BWM-S5</strain>
    </source>
</reference>
<evidence type="ECO:0000256" key="4">
    <source>
        <dbReference type="PROSITE-ProRule" id="PRU01091"/>
    </source>
</evidence>
<dbReference type="InterPro" id="IPR001867">
    <property type="entry name" value="OmpR/PhoB-type_DNA-bd"/>
</dbReference>
<dbReference type="InterPro" id="IPR016032">
    <property type="entry name" value="Sig_transdc_resp-reg_C-effctor"/>
</dbReference>
<evidence type="ECO:0000256" key="1">
    <source>
        <dbReference type="ARBA" id="ARBA00023015"/>
    </source>
</evidence>
<evidence type="ECO:0000259" key="5">
    <source>
        <dbReference type="PROSITE" id="PS51755"/>
    </source>
</evidence>
<dbReference type="Proteomes" id="UP000673375">
    <property type="component" value="Unassembled WGS sequence"/>
</dbReference>
<dbReference type="SMART" id="SM00862">
    <property type="entry name" value="Trans_reg_C"/>
    <property type="match status" value="1"/>
</dbReference>
<keyword evidence="2 4" id="KW-0238">DNA-binding</keyword>
<evidence type="ECO:0000256" key="2">
    <source>
        <dbReference type="ARBA" id="ARBA00023125"/>
    </source>
</evidence>
<name>A0ABS4CLS2_9ENTE</name>
<feature type="DNA-binding region" description="OmpR/PhoB-type" evidence="4">
    <location>
        <begin position="134"/>
        <end position="235"/>
    </location>
</feature>
<dbReference type="Gene3D" id="1.10.10.10">
    <property type="entry name" value="Winged helix-like DNA-binding domain superfamily/Winged helix DNA-binding domain"/>
    <property type="match status" value="1"/>
</dbReference>
<dbReference type="CDD" id="cd00383">
    <property type="entry name" value="trans_reg_C"/>
    <property type="match status" value="1"/>
</dbReference>
<organism evidence="6 7">
    <name type="scientific">Enterococcus larvae</name>
    <dbReference type="NCBI Taxonomy" id="2794352"/>
    <lineage>
        <taxon>Bacteria</taxon>
        <taxon>Bacillati</taxon>
        <taxon>Bacillota</taxon>
        <taxon>Bacilli</taxon>
        <taxon>Lactobacillales</taxon>
        <taxon>Enterococcaceae</taxon>
        <taxon>Enterococcus</taxon>
    </lineage>
</organism>
<keyword evidence="1" id="KW-0805">Transcription regulation</keyword>
<evidence type="ECO:0000313" key="6">
    <source>
        <dbReference type="EMBL" id="MBP1046990.1"/>
    </source>
</evidence>
<dbReference type="RefSeq" id="WP_209557783.1">
    <property type="nucleotide sequence ID" value="NZ_JAEDXU010000006.1"/>
</dbReference>
<sequence>MNAGIINLSEKFDEHYSKELEKNDISVIPLTADDFEQEIKNLDAVIIRENALEDAALTCKILLKLKEKSDLYVWVFSSGHQKFGRTVYLQLGALGIIPEDCDATELQLIVTNSLKKMNRKRENAVLSANDYDFENDMEYALKFKLIPRNHSLKISGKKEIPLTNLEYKALDMLFRNANNTVTYEELFESVWDKDFSCQGYRIANLIFHLREKLKKNSEDPTFIRTVRSRGYMLDLSSL</sequence>
<keyword evidence="3" id="KW-0804">Transcription</keyword>
<dbReference type="PROSITE" id="PS51755">
    <property type="entry name" value="OMPR_PHOB"/>
    <property type="match status" value="1"/>
</dbReference>
<dbReference type="Pfam" id="PF00486">
    <property type="entry name" value="Trans_reg_C"/>
    <property type="match status" value="1"/>
</dbReference>
<dbReference type="EMBL" id="JAEDXU010000006">
    <property type="protein sequence ID" value="MBP1046990.1"/>
    <property type="molecule type" value="Genomic_DNA"/>
</dbReference>
<feature type="domain" description="OmpR/PhoB-type" evidence="5">
    <location>
        <begin position="134"/>
        <end position="235"/>
    </location>
</feature>
<keyword evidence="7" id="KW-1185">Reference proteome</keyword>
<evidence type="ECO:0000313" key="7">
    <source>
        <dbReference type="Proteomes" id="UP000673375"/>
    </source>
</evidence>
<accession>A0ABS4CLS2</accession>